<dbReference type="PANTHER" id="PTHR22100:SF13">
    <property type="entry name" value="WINGS APART-LIKE PROTEIN HOMOLOG"/>
    <property type="match status" value="1"/>
</dbReference>
<protein>
    <recommendedName>
        <fullName evidence="3">Wings apart-like protein C-terminal domain-containing protein</fullName>
    </recommendedName>
</protein>
<comment type="similarity">
    <text evidence="1">Belongs to the WAPL family.</text>
</comment>
<dbReference type="AlphaFoldDB" id="A0A5B8MK00"/>
<organism evidence="4 5">
    <name type="scientific">Chloropicon primus</name>
    <dbReference type="NCBI Taxonomy" id="1764295"/>
    <lineage>
        <taxon>Eukaryota</taxon>
        <taxon>Viridiplantae</taxon>
        <taxon>Chlorophyta</taxon>
        <taxon>Chloropicophyceae</taxon>
        <taxon>Chloropicales</taxon>
        <taxon>Chloropicaceae</taxon>
        <taxon>Chloropicon</taxon>
    </lineage>
</organism>
<feature type="compositionally biased region" description="Acidic residues" evidence="2">
    <location>
        <begin position="110"/>
        <end position="125"/>
    </location>
</feature>
<feature type="domain" description="Wings apart-like protein C-terminal" evidence="3">
    <location>
        <begin position="190"/>
        <end position="544"/>
    </location>
</feature>
<feature type="region of interest" description="Disordered" evidence="2">
    <location>
        <begin position="1"/>
        <end position="77"/>
    </location>
</feature>
<name>A0A5B8MK00_9CHLO</name>
<feature type="compositionally biased region" description="Basic and acidic residues" evidence="2">
    <location>
        <begin position="1"/>
        <end position="10"/>
    </location>
</feature>
<evidence type="ECO:0000256" key="2">
    <source>
        <dbReference type="SAM" id="MobiDB-lite"/>
    </source>
</evidence>
<dbReference type="Gene3D" id="1.25.10.10">
    <property type="entry name" value="Leucine-rich Repeat Variant"/>
    <property type="match status" value="1"/>
</dbReference>
<evidence type="ECO:0000313" key="5">
    <source>
        <dbReference type="Proteomes" id="UP000316726"/>
    </source>
</evidence>
<dbReference type="Proteomes" id="UP000316726">
    <property type="component" value="Chromosome 4"/>
</dbReference>
<evidence type="ECO:0000313" key="4">
    <source>
        <dbReference type="EMBL" id="QDZ20729.1"/>
    </source>
</evidence>
<keyword evidence="5" id="KW-1185">Reference proteome</keyword>
<proteinExistence type="inferred from homology"/>
<dbReference type="InterPro" id="IPR039874">
    <property type="entry name" value="WAPL"/>
</dbReference>
<reference evidence="4 5" key="1">
    <citation type="submission" date="2018-07" db="EMBL/GenBank/DDBJ databases">
        <title>The complete nuclear genome of the prasinophyte Chloropicon primus (CCMP1205).</title>
        <authorList>
            <person name="Pombert J.-F."/>
            <person name="Otis C."/>
            <person name="Turmel M."/>
            <person name="Lemieux C."/>
        </authorList>
    </citation>
    <scope>NUCLEOTIDE SEQUENCE [LARGE SCALE GENOMIC DNA]</scope>
    <source>
        <strain evidence="4 5">CCMP1205</strain>
    </source>
</reference>
<gene>
    <name evidence="4" type="ORF">A3770_04p32470</name>
</gene>
<evidence type="ECO:0000259" key="3">
    <source>
        <dbReference type="Pfam" id="PF07814"/>
    </source>
</evidence>
<dbReference type="STRING" id="1764295.A0A5B8MK00"/>
<feature type="region of interest" description="Disordered" evidence="2">
    <location>
        <begin position="109"/>
        <end position="158"/>
    </location>
</feature>
<feature type="compositionally biased region" description="Basic and acidic residues" evidence="2">
    <location>
        <begin position="43"/>
        <end position="63"/>
    </location>
</feature>
<dbReference type="InterPro" id="IPR022771">
    <property type="entry name" value="WAPL_C"/>
</dbReference>
<dbReference type="InterPro" id="IPR011989">
    <property type="entry name" value="ARM-like"/>
</dbReference>
<dbReference type="PANTHER" id="PTHR22100">
    <property type="entry name" value="WINGS APART-LIKE PROTEIN HOMOLOG"/>
    <property type="match status" value="1"/>
</dbReference>
<dbReference type="EMBL" id="CP031037">
    <property type="protein sequence ID" value="QDZ20729.1"/>
    <property type="molecule type" value="Genomic_DNA"/>
</dbReference>
<sequence>MKPAREKEDPYDFDTFVTKEKLERGQQGTKSAKLGPRGKKGQGKKEMVVMDLVEEARTGREEEATTSYDAKGGGERSSVVVVIEDEDNKDEDQVTMLLDEVERVVKSESELNDLDSLFAEDEDEGVATPAPSRAAPAEDPKSGGSEKVSSEKKRKRRVTFSDKSELKFYEPDVQPKQEAEKSADAIEWGDEVEFALEGLKCSRSTSVALRSAQQLVVLCSSVTQHGYLRDDPDMRESFLEGAAKTATEGCAQGGPEKSSFAMFSSLILHNLVISSNWRLPERQVAPFLDVLHNLLQSGIKSLEASSTGGQEGECKVVACYKRLKSVSKALTLDKSLPTSCQELALPLMIALLILSRKVKAPETMEDSSEYEEMKARLVDSQILADLIRIIVLCHPKEEEAPRGGGKGNDSDLTGQQFWILNHALKVLGSATFLNGQNVSFIENTKLDDKDGGSKMPSFLLSMVEAQYNSKVVGFRECLHASLSVLLNLTHESKGCCKILSGSTDFSGLARIVSDYHYSKDQERSLSDLVNLVLGLLINMAEKDAESRTKLCSLPMDRFSEHEAVEIKSLDKNFVDFIFVVASLGEQAQGQDLETDAEVTVDMLNSSSRSGQKSICQTYSAILLAFLITDDAVLRKGIARLLPGFTLKPLVDAVKSFLDFLTFANALTEKQGDVLSSLIESLKSS</sequence>
<accession>A0A5B8MK00</accession>
<dbReference type="Pfam" id="PF07814">
    <property type="entry name" value="WAPL"/>
    <property type="match status" value="1"/>
</dbReference>
<evidence type="ECO:0000256" key="1">
    <source>
        <dbReference type="ARBA" id="ARBA00006854"/>
    </source>
</evidence>